<evidence type="ECO:0000256" key="1">
    <source>
        <dbReference type="SAM" id="Phobius"/>
    </source>
</evidence>
<reference evidence="2 3" key="1">
    <citation type="submission" date="2024-08" db="EMBL/GenBank/DDBJ databases">
        <authorList>
            <person name="Lu H."/>
        </authorList>
    </citation>
    <scope>NUCLEOTIDE SEQUENCE [LARGE SCALE GENOMIC DNA]</scope>
    <source>
        <strain evidence="2 3">BYS78W</strain>
    </source>
</reference>
<evidence type="ECO:0008006" key="4">
    <source>
        <dbReference type="Google" id="ProtNLM"/>
    </source>
</evidence>
<gene>
    <name evidence="2" type="ORF">ACG04R_07840</name>
</gene>
<name>A0ABW7H9I7_9BURK</name>
<keyword evidence="1" id="KW-0812">Transmembrane</keyword>
<comment type="caution">
    <text evidence="2">The sequence shown here is derived from an EMBL/GenBank/DDBJ whole genome shotgun (WGS) entry which is preliminary data.</text>
</comment>
<keyword evidence="1" id="KW-0472">Membrane</keyword>
<sequence length="160" mass="17509">MIAHFKTWSDLWVGSGLGLLLVPCVLIAFGWQEISELENLDATQGSRFSAVVSRQGKTFVFDTAGKSRISCFADHCGYPDANLDIGVPRNYVMAGGWLLSVERDGTFIDVRSTTLHRKRGSLRFGAMLAALSLPCFVLAYVMRGSPLPARLQSKAKISKP</sequence>
<keyword evidence="1" id="KW-1133">Transmembrane helix</keyword>
<organism evidence="2 3">
    <name type="scientific">Pelomonas candidula</name>
    <dbReference type="NCBI Taxonomy" id="3299025"/>
    <lineage>
        <taxon>Bacteria</taxon>
        <taxon>Pseudomonadati</taxon>
        <taxon>Pseudomonadota</taxon>
        <taxon>Betaproteobacteria</taxon>
        <taxon>Burkholderiales</taxon>
        <taxon>Sphaerotilaceae</taxon>
        <taxon>Roseateles</taxon>
    </lineage>
</organism>
<evidence type="ECO:0000313" key="2">
    <source>
        <dbReference type="EMBL" id="MFG6486575.1"/>
    </source>
</evidence>
<dbReference type="EMBL" id="JBIGIC010000003">
    <property type="protein sequence ID" value="MFG6486575.1"/>
    <property type="molecule type" value="Genomic_DNA"/>
</dbReference>
<dbReference type="RefSeq" id="WP_394407770.1">
    <property type="nucleotide sequence ID" value="NZ_JBIGIC010000003.1"/>
</dbReference>
<evidence type="ECO:0000313" key="3">
    <source>
        <dbReference type="Proteomes" id="UP001606134"/>
    </source>
</evidence>
<dbReference type="Proteomes" id="UP001606134">
    <property type="component" value="Unassembled WGS sequence"/>
</dbReference>
<accession>A0ABW7H9I7</accession>
<proteinExistence type="predicted"/>
<feature type="transmembrane region" description="Helical" evidence="1">
    <location>
        <begin position="12"/>
        <end position="31"/>
    </location>
</feature>
<protein>
    <recommendedName>
        <fullName evidence="4">DUF3592 domain-containing protein</fullName>
    </recommendedName>
</protein>
<feature type="transmembrane region" description="Helical" evidence="1">
    <location>
        <begin position="121"/>
        <end position="142"/>
    </location>
</feature>
<keyword evidence="3" id="KW-1185">Reference proteome</keyword>